<sequence>MPRRHFRYKTQSFYFPANLSSAQQLRLEAVVTFLQQQPEVLNELFSGKDFEFLWQAAIYFSRASSTENEHMNIPTQQIKLPHETSIQWTRSRVPLRNYFSEYFTFLQRKLQAVQCPTRESARALLSQPCDLQSRTCNYAGNQWYCFVPTSRSNFVDELLTILQSTACYRQQAWSLAEFRSLWTEIQSACCLQNADELLHLDRSYLGQRWRRRIASRFVIVVAELLHYLHAQPAMSLAEFLRCFDACMPYPAAQWDFRCLSSTDRLARLAAACASTSLEPRFYTSDMQSAGHSSDPRRLRLAEAAQAWPAAIQTPDLLAHLHAYRHHFEDCLAPPAPCAFCACPSWNTHENLVDLRALPCGLPHLHSLLSGQFFLERYRAMFADFSFPTTFIGLTLEHLQNQFPPLPQELHQFNPDVWMLFLSSGHPKDTWNTQALCSNTPLHCAICSDCRTCLFTSAPALPAKALANNNACAYPPSELRFLSLGEQIFIARGFALRRLRTLTTSGDPEARQRGLRGTASAIAFPQNSATIFSILPVSALRLSDYLSVFFTDETQSNLHLCPEFVVRRSKVHAALLWLTQHSPYYADVTIDEATLATLPHHGVPPEWASNVHLTTVPLTREFGPADASSASVPTSAIHAAVLDPSLDQTDPVHLWNTALLACERFERHIAREPDAATADIQLASHALQHLAQASNHRSFEADSLHQSASASQAHKLYVAVPHADTPLDSYDPSFWSMCFPALFPFGDGIDGQPRQRYLSDHDWGSLLLRRRDRSADCHWRTDLDFVSILFSILHRRRLLRAVRVRVQAPTFREQIPSLTLLRSTDWTKLAATVGELLDMRKILRCLQAVQGQVPGTDAARRIMRGELASLTTYFGYPLLFVTLNPADVLHPFTWRHALSTEPTPLPTTLLDQHLLEALRSAHLWRIVAQDPTAAVEAFHVHVDTFLRTLLDVPSTSQHLSADGLASQNGAGIFGPLSAVFGSIEPQQRGSLHIHLLLFCYGFQDPRSLLDRFISRLPLLEARLWDWIRSIVVTSFEAIPSVFGLPAASLQTVRPLPYSDANMMLMHPSYQHHLQASVDNWFAALPDQLLPATASSDHPFNLEIPADKPFVPFCLDYVQTLQYPVQPDEGTVLLFDLRTSVLYSGLLHSCQPRTCYKGKLGRRGYCEDLQTWPLYFYAAGVARDSERHALLLLLLFKPWMHIRDLLPASQGYSCWNDHFLAWLSALQAMLPSDNSRAPPFTPAYWAQRTLHIIAHIDNNSSADPATADRELRCNPDELRGFLNTITIESDLPPAPDDSDSDVSDLDHLNTADFDLITQPVPAEDTNRHDSLRTSPAFAATFDILVAIARSELLPLPGVTASFVALFRVLDDAVTPQTTDFATNPLEIYTGWPLPSHMSLRQLQRDEKCWDSVLTNASTASTQPAPLQPHLHLETGPFPKTETVVFDHLASWLRNGRCNTSDNTLNLKQAAYLLLVASWLQATLNKTWGVSTTAPPFQSSLLLGGPGTGKTFVSNLAIELLHFFLPDSTLRAAYTHRAARLIGGQTLHACLALPFDSTSTSAAAASLGKQKEALQLLWRHISTFLIDEASMLSNEVIALTDLRCRQIVNVAAVLWGGLAVRFSGDFHQLPPVGATCLIQPLTATATSTAALTASQLQAALGADIWRQITTVLILDHSHRCQGPLSQFLQDLASDKGVTASSWQHLQSRLLQANDTRLLDSKFQPRTCPVGVMRHTIRAMKTLQRAQQAAAAAGHRLLLSIAADRCSFGNRDVYLTPALAQEAASVHTLSVTANLPGLLALYPGIELCLETRLCPELGVVRGCTVLVEDIILADNEPICATSSHFRFCNLVHPPGQFLSCLAASHREFFLHLTQSTSQLQEATLSPRTSSASIWRQSPTPCVMELIGALEQSAIGSDTDDTDDNIDITLKHFLLQFRYQPHHFVADGLQRSQVLDLQPTTSTNPPRVKKKALAFVPPLLRYYVLVMLPVAPFPFISCNTHHLLLIVKYRSSKTLI</sequence>
<dbReference type="EC" id="5.6.2.3" evidence="1"/>
<comment type="cofactor">
    <cofactor evidence="1">
        <name>Mg(2+)</name>
        <dbReference type="ChEBI" id="CHEBI:18420"/>
    </cofactor>
</comment>
<dbReference type="EMBL" id="CAMXCT030006634">
    <property type="protein sequence ID" value="CAL4804738.1"/>
    <property type="molecule type" value="Genomic_DNA"/>
</dbReference>
<keyword evidence="1" id="KW-0234">DNA repair</keyword>
<evidence type="ECO:0000313" key="6">
    <source>
        <dbReference type="EMBL" id="CAI4017426.1"/>
    </source>
</evidence>
<dbReference type="Gene3D" id="3.40.50.300">
    <property type="entry name" value="P-loop containing nucleotide triphosphate hydrolases"/>
    <property type="match status" value="1"/>
</dbReference>
<dbReference type="EMBL" id="CAMXCT010006634">
    <property type="protein sequence ID" value="CAI4017426.1"/>
    <property type="molecule type" value="Genomic_DNA"/>
</dbReference>
<keyword evidence="1" id="KW-0378">Hydrolase</keyword>
<dbReference type="InterPro" id="IPR051055">
    <property type="entry name" value="PIF1_helicase"/>
</dbReference>
<dbReference type="Pfam" id="PF05970">
    <property type="entry name" value="PIF1"/>
    <property type="match status" value="1"/>
</dbReference>
<comment type="caution">
    <text evidence="6">The sequence shown here is derived from an EMBL/GenBank/DDBJ whole genome shotgun (WGS) entry which is preliminary data.</text>
</comment>
<dbReference type="InterPro" id="IPR027417">
    <property type="entry name" value="P-loop_NTPase"/>
</dbReference>
<comment type="similarity">
    <text evidence="1">Belongs to the helicase family.</text>
</comment>
<dbReference type="GO" id="GO:0006281">
    <property type="term" value="P:DNA repair"/>
    <property type="evidence" value="ECO:0007669"/>
    <property type="project" value="UniProtKB-KW"/>
</dbReference>
<keyword evidence="2" id="KW-1133">Transmembrane helix</keyword>
<feature type="domain" description="DUF6570" evidence="5">
    <location>
        <begin position="459"/>
        <end position="594"/>
    </location>
</feature>
<dbReference type="GO" id="GO:0016787">
    <property type="term" value="F:hydrolase activity"/>
    <property type="evidence" value="ECO:0007669"/>
    <property type="project" value="UniProtKB-KW"/>
</dbReference>
<evidence type="ECO:0000256" key="1">
    <source>
        <dbReference type="RuleBase" id="RU363044"/>
    </source>
</evidence>
<dbReference type="PANTHER" id="PTHR47642:SF5">
    <property type="entry name" value="ATP-DEPENDENT DNA HELICASE"/>
    <property type="match status" value="1"/>
</dbReference>
<keyword evidence="2" id="KW-0812">Transmembrane</keyword>
<name>A0A9P1GM82_9DINO</name>
<dbReference type="Pfam" id="PF14214">
    <property type="entry name" value="Helitron_like_N"/>
    <property type="match status" value="1"/>
</dbReference>
<dbReference type="Pfam" id="PF20209">
    <property type="entry name" value="DUF6570"/>
    <property type="match status" value="1"/>
</dbReference>
<dbReference type="GO" id="GO:0043139">
    <property type="term" value="F:5'-3' DNA helicase activity"/>
    <property type="evidence" value="ECO:0007669"/>
    <property type="project" value="UniProtKB-EC"/>
</dbReference>
<feature type="domain" description="DNA helicase Pif1-like DEAD-box helicase" evidence="3">
    <location>
        <begin position="1500"/>
        <end position="1632"/>
    </location>
</feature>
<keyword evidence="1" id="KW-0227">DNA damage</keyword>
<feature type="transmembrane region" description="Helical" evidence="2">
    <location>
        <begin position="1977"/>
        <end position="2002"/>
    </location>
</feature>
<evidence type="ECO:0000313" key="8">
    <source>
        <dbReference type="EMBL" id="CAL4804738.1"/>
    </source>
</evidence>
<dbReference type="InterPro" id="IPR046700">
    <property type="entry name" value="DUF6570"/>
</dbReference>
<organism evidence="6">
    <name type="scientific">Cladocopium goreaui</name>
    <dbReference type="NCBI Taxonomy" id="2562237"/>
    <lineage>
        <taxon>Eukaryota</taxon>
        <taxon>Sar</taxon>
        <taxon>Alveolata</taxon>
        <taxon>Dinophyceae</taxon>
        <taxon>Suessiales</taxon>
        <taxon>Symbiodiniaceae</taxon>
        <taxon>Cladocopium</taxon>
    </lineage>
</organism>
<dbReference type="SUPFAM" id="SSF52540">
    <property type="entry name" value="P-loop containing nucleoside triphosphate hydrolases"/>
    <property type="match status" value="1"/>
</dbReference>
<dbReference type="GO" id="GO:0005524">
    <property type="term" value="F:ATP binding"/>
    <property type="evidence" value="ECO:0007669"/>
    <property type="project" value="UniProtKB-KW"/>
</dbReference>
<keyword evidence="1" id="KW-0067">ATP-binding</keyword>
<dbReference type="EMBL" id="CAMXCT020006634">
    <property type="protein sequence ID" value="CAL1170801.1"/>
    <property type="molecule type" value="Genomic_DNA"/>
</dbReference>
<feature type="domain" description="Helitron helicase-like" evidence="4">
    <location>
        <begin position="821"/>
        <end position="996"/>
    </location>
</feature>
<dbReference type="GO" id="GO:0006310">
    <property type="term" value="P:DNA recombination"/>
    <property type="evidence" value="ECO:0007669"/>
    <property type="project" value="UniProtKB-KW"/>
</dbReference>
<comment type="catalytic activity">
    <reaction evidence="1">
        <text>ATP + H2O = ADP + phosphate + H(+)</text>
        <dbReference type="Rhea" id="RHEA:13065"/>
        <dbReference type="ChEBI" id="CHEBI:15377"/>
        <dbReference type="ChEBI" id="CHEBI:15378"/>
        <dbReference type="ChEBI" id="CHEBI:30616"/>
        <dbReference type="ChEBI" id="CHEBI:43474"/>
        <dbReference type="ChEBI" id="CHEBI:456216"/>
        <dbReference type="EC" id="5.6.2.3"/>
    </reaction>
</comment>
<evidence type="ECO:0000259" key="5">
    <source>
        <dbReference type="Pfam" id="PF20209"/>
    </source>
</evidence>
<dbReference type="OrthoDB" id="10007484at2759"/>
<keyword evidence="1" id="KW-0233">DNA recombination</keyword>
<dbReference type="InterPro" id="IPR010285">
    <property type="entry name" value="DNA_helicase_pif1-like_DEAD"/>
</dbReference>
<protein>
    <recommendedName>
        <fullName evidence="1">ATP-dependent DNA helicase</fullName>
        <ecNumber evidence="1">5.6.2.3</ecNumber>
    </recommendedName>
</protein>
<keyword evidence="1" id="KW-0547">Nucleotide-binding</keyword>
<accession>A0A9P1GM82</accession>
<evidence type="ECO:0000256" key="2">
    <source>
        <dbReference type="SAM" id="Phobius"/>
    </source>
</evidence>
<proteinExistence type="inferred from homology"/>
<evidence type="ECO:0000313" key="7">
    <source>
        <dbReference type="EMBL" id="CAL1170801.1"/>
    </source>
</evidence>
<dbReference type="Proteomes" id="UP001152797">
    <property type="component" value="Unassembled WGS sequence"/>
</dbReference>
<reference evidence="6" key="1">
    <citation type="submission" date="2022-10" db="EMBL/GenBank/DDBJ databases">
        <authorList>
            <person name="Chen Y."/>
            <person name="Dougan E. K."/>
            <person name="Chan C."/>
            <person name="Rhodes N."/>
            <person name="Thang M."/>
        </authorList>
    </citation>
    <scope>NUCLEOTIDE SEQUENCE</scope>
</reference>
<keyword evidence="9" id="KW-1185">Reference proteome</keyword>
<gene>
    <name evidence="6" type="ORF">C1SCF055_LOCUS42070</name>
</gene>
<reference evidence="7" key="2">
    <citation type="submission" date="2024-04" db="EMBL/GenBank/DDBJ databases">
        <authorList>
            <person name="Chen Y."/>
            <person name="Shah S."/>
            <person name="Dougan E. K."/>
            <person name="Thang M."/>
            <person name="Chan C."/>
        </authorList>
    </citation>
    <scope>NUCLEOTIDE SEQUENCE [LARGE SCALE GENOMIC DNA]</scope>
</reference>
<keyword evidence="1 8" id="KW-0347">Helicase</keyword>
<evidence type="ECO:0000259" key="3">
    <source>
        <dbReference type="Pfam" id="PF05970"/>
    </source>
</evidence>
<evidence type="ECO:0000259" key="4">
    <source>
        <dbReference type="Pfam" id="PF14214"/>
    </source>
</evidence>
<dbReference type="PANTHER" id="PTHR47642">
    <property type="entry name" value="ATP-DEPENDENT DNA HELICASE"/>
    <property type="match status" value="1"/>
</dbReference>
<dbReference type="InterPro" id="IPR025476">
    <property type="entry name" value="Helitron_helicase-like"/>
</dbReference>
<keyword evidence="2" id="KW-0472">Membrane</keyword>
<dbReference type="GO" id="GO:0000723">
    <property type="term" value="P:telomere maintenance"/>
    <property type="evidence" value="ECO:0007669"/>
    <property type="project" value="InterPro"/>
</dbReference>
<evidence type="ECO:0000313" key="9">
    <source>
        <dbReference type="Proteomes" id="UP001152797"/>
    </source>
</evidence>